<keyword evidence="17" id="KW-1185">Reference proteome</keyword>
<dbReference type="InterPro" id="IPR000719">
    <property type="entry name" value="Prot_kinase_dom"/>
</dbReference>
<feature type="domain" description="Protein kinase" evidence="15">
    <location>
        <begin position="13"/>
        <end position="271"/>
    </location>
</feature>
<evidence type="ECO:0000256" key="13">
    <source>
        <dbReference type="RuleBase" id="RU000304"/>
    </source>
</evidence>
<feature type="binding site" evidence="12">
    <location>
        <position position="42"/>
    </location>
    <ligand>
        <name>ATP</name>
        <dbReference type="ChEBI" id="CHEBI:30616"/>
    </ligand>
</feature>
<dbReference type="PROSITE" id="PS50011">
    <property type="entry name" value="PROTEIN_KINASE_DOM"/>
    <property type="match status" value="1"/>
</dbReference>
<keyword evidence="5 12" id="KW-0547">Nucleotide-binding</keyword>
<dbReference type="FunFam" id="1.10.510.10:FF:000624">
    <property type="entry name" value="Mitogen-activated protein kinase"/>
    <property type="match status" value="1"/>
</dbReference>
<dbReference type="EMBL" id="VZUF01133116">
    <property type="protein sequence ID" value="NXV56352.1"/>
    <property type="molecule type" value="Genomic_DNA"/>
</dbReference>
<protein>
    <submittedName>
        <fullName evidence="16">CKD18 kinase</fullName>
    </submittedName>
</protein>
<dbReference type="GO" id="GO:0005524">
    <property type="term" value="F:ATP binding"/>
    <property type="evidence" value="ECO:0007669"/>
    <property type="project" value="UniProtKB-UniRule"/>
</dbReference>
<keyword evidence="4" id="KW-0808">Transferase</keyword>
<keyword evidence="7 12" id="KW-0067">ATP-binding</keyword>
<evidence type="ECO:0000256" key="11">
    <source>
        <dbReference type="ARBA" id="ARBA00048367"/>
    </source>
</evidence>
<dbReference type="GO" id="GO:0005737">
    <property type="term" value="C:cytoplasm"/>
    <property type="evidence" value="ECO:0007669"/>
    <property type="project" value="TreeGrafter"/>
</dbReference>
<evidence type="ECO:0000256" key="5">
    <source>
        <dbReference type="ARBA" id="ARBA00022741"/>
    </source>
</evidence>
<evidence type="ECO:0000256" key="9">
    <source>
        <dbReference type="ARBA" id="ARBA00047811"/>
    </source>
</evidence>
<evidence type="ECO:0000256" key="8">
    <source>
        <dbReference type="ARBA" id="ARBA00047592"/>
    </source>
</evidence>
<dbReference type="Proteomes" id="UP000553862">
    <property type="component" value="Unassembled WGS sequence"/>
</dbReference>
<evidence type="ECO:0000259" key="15">
    <source>
        <dbReference type="PROSITE" id="PS50011"/>
    </source>
</evidence>
<comment type="catalytic activity">
    <reaction evidence="9">
        <text>L-threonyl-[protein] + ATP = O-phospho-L-threonyl-[protein] + ADP + H(+)</text>
        <dbReference type="Rhea" id="RHEA:46608"/>
        <dbReference type="Rhea" id="RHEA-COMP:11060"/>
        <dbReference type="Rhea" id="RHEA-COMP:11605"/>
        <dbReference type="ChEBI" id="CHEBI:15378"/>
        <dbReference type="ChEBI" id="CHEBI:30013"/>
        <dbReference type="ChEBI" id="CHEBI:30616"/>
        <dbReference type="ChEBI" id="CHEBI:61977"/>
        <dbReference type="ChEBI" id="CHEBI:456216"/>
        <dbReference type="EC" id="2.7.11.22"/>
    </reaction>
</comment>
<feature type="non-terminal residue" evidence="16">
    <location>
        <position position="1"/>
    </location>
</feature>
<evidence type="ECO:0000256" key="4">
    <source>
        <dbReference type="ARBA" id="ARBA00022679"/>
    </source>
</evidence>
<reference evidence="16 17" key="1">
    <citation type="submission" date="2019-09" db="EMBL/GenBank/DDBJ databases">
        <title>Bird 10,000 Genomes (B10K) Project - Family phase.</title>
        <authorList>
            <person name="Zhang G."/>
        </authorList>
    </citation>
    <scope>NUCLEOTIDE SEQUENCE [LARGE SCALE GENOMIC DNA]</scope>
    <source>
        <strain evidence="16">OUT-0049</strain>
        <tissue evidence="16">Muscle</tissue>
    </source>
</reference>
<dbReference type="InterPro" id="IPR017441">
    <property type="entry name" value="Protein_kinase_ATP_BS"/>
</dbReference>
<comment type="catalytic activity">
    <reaction evidence="10">
        <text>L-seryl-[protein] + ATP = O-phospho-L-seryl-[protein] + ADP + H(+)</text>
        <dbReference type="Rhea" id="RHEA:17989"/>
        <dbReference type="Rhea" id="RHEA-COMP:9863"/>
        <dbReference type="Rhea" id="RHEA-COMP:11604"/>
        <dbReference type="ChEBI" id="CHEBI:15378"/>
        <dbReference type="ChEBI" id="CHEBI:29999"/>
        <dbReference type="ChEBI" id="CHEBI:30616"/>
        <dbReference type="ChEBI" id="CHEBI:83421"/>
        <dbReference type="ChEBI" id="CHEBI:456216"/>
        <dbReference type="EC" id="2.7.11.24"/>
    </reaction>
</comment>
<dbReference type="Gene3D" id="3.30.200.20">
    <property type="entry name" value="Phosphorylase Kinase, domain 1"/>
    <property type="match status" value="1"/>
</dbReference>
<evidence type="ECO:0000313" key="17">
    <source>
        <dbReference type="Proteomes" id="UP000553862"/>
    </source>
</evidence>
<dbReference type="AlphaFoldDB" id="A0A7L3UVZ0"/>
<feature type="region of interest" description="Disordered" evidence="14">
    <location>
        <begin position="299"/>
        <end position="320"/>
    </location>
</feature>
<keyword evidence="3 13" id="KW-0723">Serine/threonine-protein kinase</keyword>
<organism evidence="16 17">
    <name type="scientific">Molothrus ater</name>
    <name type="common">Brown-headed cowbird</name>
    <dbReference type="NCBI Taxonomy" id="84834"/>
    <lineage>
        <taxon>Eukaryota</taxon>
        <taxon>Metazoa</taxon>
        <taxon>Chordata</taxon>
        <taxon>Craniata</taxon>
        <taxon>Vertebrata</taxon>
        <taxon>Euteleostomi</taxon>
        <taxon>Archelosauria</taxon>
        <taxon>Archosauria</taxon>
        <taxon>Dinosauria</taxon>
        <taxon>Saurischia</taxon>
        <taxon>Theropoda</taxon>
        <taxon>Coelurosauria</taxon>
        <taxon>Aves</taxon>
        <taxon>Neognathae</taxon>
        <taxon>Neoaves</taxon>
        <taxon>Telluraves</taxon>
        <taxon>Australaves</taxon>
        <taxon>Passeriformes</taxon>
        <taxon>Passeroidea</taxon>
        <taxon>Icteridae</taxon>
        <taxon>Molothrus</taxon>
    </lineage>
</organism>
<dbReference type="SMART" id="SM00220">
    <property type="entry name" value="S_TKc"/>
    <property type="match status" value="1"/>
</dbReference>
<evidence type="ECO:0000256" key="7">
    <source>
        <dbReference type="ARBA" id="ARBA00022840"/>
    </source>
</evidence>
<comment type="caution">
    <text evidence="16">The sequence shown here is derived from an EMBL/GenBank/DDBJ whole genome shotgun (WGS) entry which is preliminary data.</text>
</comment>
<comment type="catalytic activity">
    <reaction evidence="11">
        <text>L-seryl-[protein] + ATP = O-phospho-L-seryl-[protein] + ADP + H(+)</text>
        <dbReference type="Rhea" id="RHEA:17989"/>
        <dbReference type="Rhea" id="RHEA-COMP:9863"/>
        <dbReference type="Rhea" id="RHEA-COMP:11604"/>
        <dbReference type="ChEBI" id="CHEBI:15378"/>
        <dbReference type="ChEBI" id="CHEBI:29999"/>
        <dbReference type="ChEBI" id="CHEBI:30616"/>
        <dbReference type="ChEBI" id="CHEBI:83421"/>
        <dbReference type="ChEBI" id="CHEBI:456216"/>
        <dbReference type="EC" id="2.7.11.22"/>
    </reaction>
</comment>
<dbReference type="SUPFAM" id="SSF56112">
    <property type="entry name" value="Protein kinase-like (PK-like)"/>
    <property type="match status" value="1"/>
</dbReference>
<dbReference type="PROSITE" id="PS00107">
    <property type="entry name" value="PROTEIN_KINASE_ATP"/>
    <property type="match status" value="1"/>
</dbReference>
<feature type="non-terminal residue" evidence="16">
    <location>
        <position position="320"/>
    </location>
</feature>
<evidence type="ECO:0000256" key="12">
    <source>
        <dbReference type="PROSITE-ProRule" id="PRU10141"/>
    </source>
</evidence>
<proteinExistence type="inferred from homology"/>
<comment type="catalytic activity">
    <reaction evidence="8">
        <text>L-threonyl-[protein] + ATP = O-phospho-L-threonyl-[protein] + ADP + H(+)</text>
        <dbReference type="Rhea" id="RHEA:46608"/>
        <dbReference type="Rhea" id="RHEA-COMP:11060"/>
        <dbReference type="Rhea" id="RHEA-COMP:11605"/>
        <dbReference type="ChEBI" id="CHEBI:15378"/>
        <dbReference type="ChEBI" id="CHEBI:30013"/>
        <dbReference type="ChEBI" id="CHEBI:30616"/>
        <dbReference type="ChEBI" id="CHEBI:61977"/>
        <dbReference type="ChEBI" id="CHEBI:456216"/>
        <dbReference type="EC" id="2.7.11.24"/>
    </reaction>
</comment>
<dbReference type="PROSITE" id="PS00108">
    <property type="entry name" value="PROTEIN_KINASE_ST"/>
    <property type="match status" value="1"/>
</dbReference>
<comment type="similarity">
    <text evidence="1">Belongs to the protein kinase superfamily. CMGC Ser/Thr protein kinase family. CDC2/CDKX subfamily.</text>
</comment>
<dbReference type="GO" id="GO:0005634">
    <property type="term" value="C:nucleus"/>
    <property type="evidence" value="ECO:0007669"/>
    <property type="project" value="TreeGrafter"/>
</dbReference>
<dbReference type="InterPro" id="IPR011009">
    <property type="entry name" value="Kinase-like_dom_sf"/>
</dbReference>
<evidence type="ECO:0000256" key="6">
    <source>
        <dbReference type="ARBA" id="ARBA00022777"/>
    </source>
</evidence>
<evidence type="ECO:0000256" key="2">
    <source>
        <dbReference type="ARBA" id="ARBA00008832"/>
    </source>
</evidence>
<dbReference type="PANTHER" id="PTHR24056">
    <property type="entry name" value="CELL DIVISION PROTEIN KINASE"/>
    <property type="match status" value="1"/>
</dbReference>
<dbReference type="Gene3D" id="1.10.510.10">
    <property type="entry name" value="Transferase(Phosphotransferase) domain 1"/>
    <property type="match status" value="1"/>
</dbReference>
<gene>
    <name evidence="16" type="primary">Cdk18</name>
    <name evidence="16" type="ORF">MOLATE_R10167</name>
</gene>
<evidence type="ECO:0000313" key="16">
    <source>
        <dbReference type="EMBL" id="NXV56352.1"/>
    </source>
</evidence>
<comment type="similarity">
    <text evidence="2">Belongs to the protein kinase superfamily. CMGC Ser/Thr protein kinase family. MAP kinase subfamily.</text>
</comment>
<dbReference type="FunFam" id="3.30.200.20:FF:000007">
    <property type="entry name" value="Cyclin-dependent kinase 14, putative"/>
    <property type="match status" value="1"/>
</dbReference>
<keyword evidence="6 16" id="KW-0418">Kinase</keyword>
<evidence type="ECO:0000256" key="10">
    <source>
        <dbReference type="ARBA" id="ARBA00048312"/>
    </source>
</evidence>
<evidence type="ECO:0000256" key="1">
    <source>
        <dbReference type="ARBA" id="ARBA00006485"/>
    </source>
</evidence>
<dbReference type="GO" id="GO:0004707">
    <property type="term" value="F:MAP kinase activity"/>
    <property type="evidence" value="ECO:0007669"/>
    <property type="project" value="UniProtKB-EC"/>
</dbReference>
<name>A0A7L3UVZ0_MOLAT</name>
<dbReference type="Pfam" id="PF00069">
    <property type="entry name" value="Pkinase"/>
    <property type="match status" value="1"/>
</dbReference>
<evidence type="ECO:0000256" key="3">
    <source>
        <dbReference type="ARBA" id="ARBA00022527"/>
    </source>
</evidence>
<dbReference type="InterPro" id="IPR008271">
    <property type="entry name" value="Ser/Thr_kinase_AS"/>
</dbReference>
<evidence type="ECO:0000256" key="14">
    <source>
        <dbReference type="SAM" id="MobiDB-lite"/>
    </source>
</evidence>
<dbReference type="GO" id="GO:0004693">
    <property type="term" value="F:cyclin-dependent protein serine/threonine kinase activity"/>
    <property type="evidence" value="ECO:0007669"/>
    <property type="project" value="UniProtKB-EC"/>
</dbReference>
<dbReference type="InterPro" id="IPR050108">
    <property type="entry name" value="CDK"/>
</dbReference>
<sequence>SQSDIGFGKLETYIKLDKLGEGTYATVFKGRSKLTENLVALKEIRLEHEEGAPCTAIREVSLLKNLKHANIVTLHDIIHTERCLTLVFEYLDNDLKQYLENCGNLMSVHNVKIFMFQLLRGLAYCHSRKILHRDLKPQNLLINERGELKLADFGLARAKSVPTKTYSNEVVTLWYRPPDVLLGSTEYSTPIDMWGVGCIHYEMVTGRPMFPGSTVKEELHLIFRLLGERLLVLFPLSPRLDSEGVDLLTNLLLYRAKGRISAEAALQHPYFRSLGERVHLLPDNASIFSLKEIQLQKDPGHRGSAFQHSGRAGQGPGKAW</sequence>
<accession>A0A7L3UVZ0</accession>
<dbReference type="PANTHER" id="PTHR24056:SF52">
    <property type="entry name" value="CYCLIN-DEPENDENT KINASE 18"/>
    <property type="match status" value="1"/>
</dbReference>